<name>A0ABY2IY49_9MICO</name>
<dbReference type="PANTHER" id="PTHR33164:SF43">
    <property type="entry name" value="HTH-TYPE TRANSCRIPTIONAL REPRESSOR YETL"/>
    <property type="match status" value="1"/>
</dbReference>
<evidence type="ECO:0000259" key="1">
    <source>
        <dbReference type="PROSITE" id="PS50995"/>
    </source>
</evidence>
<dbReference type="EMBL" id="SOGJ01000023">
    <property type="protein sequence ID" value="TFC97410.1"/>
    <property type="molecule type" value="Genomic_DNA"/>
</dbReference>
<feature type="domain" description="HTH marR-type" evidence="1">
    <location>
        <begin position="16"/>
        <end position="149"/>
    </location>
</feature>
<comment type="caution">
    <text evidence="2">The sequence shown here is derived from an EMBL/GenBank/DDBJ whole genome shotgun (WGS) entry which is preliminary data.</text>
</comment>
<dbReference type="Pfam" id="PF12802">
    <property type="entry name" value="MarR_2"/>
    <property type="match status" value="1"/>
</dbReference>
<dbReference type="PRINTS" id="PR00598">
    <property type="entry name" value="HTHMARR"/>
</dbReference>
<dbReference type="SMART" id="SM00347">
    <property type="entry name" value="HTH_MARR"/>
    <property type="match status" value="1"/>
</dbReference>
<reference evidence="2 3" key="1">
    <citation type="submission" date="2019-03" db="EMBL/GenBank/DDBJ databases">
        <title>Genomics of glacier-inhabiting Cryobacterium strains.</title>
        <authorList>
            <person name="Liu Q."/>
            <person name="Xin Y.-H."/>
        </authorList>
    </citation>
    <scope>NUCLEOTIDE SEQUENCE [LARGE SCALE GENOMIC DNA]</scope>
    <source>
        <strain evidence="2 3">TMT4-23</strain>
    </source>
</reference>
<gene>
    <name evidence="2" type="ORF">E3O65_11520</name>
</gene>
<accession>A0ABY2IY49</accession>
<protein>
    <submittedName>
        <fullName evidence="2">MarR family transcriptional regulator</fullName>
    </submittedName>
</protein>
<dbReference type="InterPro" id="IPR036388">
    <property type="entry name" value="WH-like_DNA-bd_sf"/>
</dbReference>
<sequence>MTPTAPMLTSDRSIQVGEVLAAVVRLSRLLASPRSTPFGSTVLTRTQLDVLFLLAHEPDAVAPGQLAAPLQVTRGAVTQLVDQLREHDLVEQFASDQDGRVRLLRLTDDARSQVEAFESRAIQRSAPWFDTLTDDALTDLARLLVQVKGGSRSS</sequence>
<evidence type="ECO:0000313" key="2">
    <source>
        <dbReference type="EMBL" id="TFC97410.1"/>
    </source>
</evidence>
<organism evidence="2 3">
    <name type="scientific">Cryobacterium breve</name>
    <dbReference type="NCBI Taxonomy" id="1259258"/>
    <lineage>
        <taxon>Bacteria</taxon>
        <taxon>Bacillati</taxon>
        <taxon>Actinomycetota</taxon>
        <taxon>Actinomycetes</taxon>
        <taxon>Micrococcales</taxon>
        <taxon>Microbacteriaceae</taxon>
        <taxon>Cryobacterium</taxon>
    </lineage>
</organism>
<dbReference type="RefSeq" id="WP_134363851.1">
    <property type="nucleotide sequence ID" value="NZ_SOGJ01000023.1"/>
</dbReference>
<dbReference type="InterPro" id="IPR000835">
    <property type="entry name" value="HTH_MarR-typ"/>
</dbReference>
<dbReference type="InterPro" id="IPR039422">
    <property type="entry name" value="MarR/SlyA-like"/>
</dbReference>
<dbReference type="InterPro" id="IPR036390">
    <property type="entry name" value="WH_DNA-bd_sf"/>
</dbReference>
<evidence type="ECO:0000313" key="3">
    <source>
        <dbReference type="Proteomes" id="UP000298355"/>
    </source>
</evidence>
<keyword evidence="3" id="KW-1185">Reference proteome</keyword>
<dbReference type="Proteomes" id="UP000298355">
    <property type="component" value="Unassembled WGS sequence"/>
</dbReference>
<dbReference type="Gene3D" id="1.10.10.10">
    <property type="entry name" value="Winged helix-like DNA-binding domain superfamily/Winged helix DNA-binding domain"/>
    <property type="match status" value="1"/>
</dbReference>
<dbReference type="SUPFAM" id="SSF46785">
    <property type="entry name" value="Winged helix' DNA-binding domain"/>
    <property type="match status" value="1"/>
</dbReference>
<dbReference type="PANTHER" id="PTHR33164">
    <property type="entry name" value="TRANSCRIPTIONAL REGULATOR, MARR FAMILY"/>
    <property type="match status" value="1"/>
</dbReference>
<proteinExistence type="predicted"/>
<dbReference type="PROSITE" id="PS50995">
    <property type="entry name" value="HTH_MARR_2"/>
    <property type="match status" value="1"/>
</dbReference>